<dbReference type="PANTHER" id="PTHR37946:SF1">
    <property type="entry name" value="SLL1969 PROTEIN"/>
    <property type="match status" value="1"/>
</dbReference>
<dbReference type="Gene3D" id="3.40.50.1820">
    <property type="entry name" value="alpha/beta hydrolase"/>
    <property type="match status" value="1"/>
</dbReference>
<sequence>MASRRDPAPAPPAASASSPRPVLLIHGIWNAGFWLSPLAAKLRAAGFAPRIWAYDSVRGGGAAAARALVERLRDGPETDIVGHSLGGLVALEALRLDPGLPVRRVVCLGSPLRGSGTARALGARRWGPPILGRSADLLLRGFEHWDGPAEVGVVAGCVPRGLGRFLAAVDRASDGTVGIAETQLPGVCDHCLVDCSHTGLVLSADAARQAAAFLRSGRFEHAGGPQNV</sequence>
<dbReference type="SUPFAM" id="SSF53474">
    <property type="entry name" value="alpha/beta-Hydrolases"/>
    <property type="match status" value="1"/>
</dbReference>
<dbReference type="Pfam" id="PF12697">
    <property type="entry name" value="Abhydrolase_6"/>
    <property type="match status" value="1"/>
</dbReference>
<protein>
    <submittedName>
        <fullName evidence="2">Alpha/beta hydrolase</fullName>
    </submittedName>
</protein>
<dbReference type="OrthoDB" id="556502at2"/>
<keyword evidence="2" id="KW-0378">Hydrolase</keyword>
<name>A0A5D4XEF7_9GAMM</name>
<dbReference type="EMBL" id="VTFT01000003">
    <property type="protein sequence ID" value="TYT23056.1"/>
    <property type="molecule type" value="Genomic_DNA"/>
</dbReference>
<reference evidence="2 3" key="1">
    <citation type="submission" date="2019-08" db="EMBL/GenBank/DDBJ databases">
        <title>Luteimonas viscosus sp. nov., isolated from soil of a sunflower field.</title>
        <authorList>
            <person name="Jianli Z."/>
            <person name="Ying Z."/>
        </authorList>
    </citation>
    <scope>NUCLEOTIDE SEQUENCE [LARGE SCALE GENOMIC DNA]</scope>
    <source>
        <strain evidence="2 3">XBU10</strain>
    </source>
</reference>
<evidence type="ECO:0000313" key="3">
    <source>
        <dbReference type="Proteomes" id="UP000324973"/>
    </source>
</evidence>
<comment type="caution">
    <text evidence="2">The sequence shown here is derived from an EMBL/GenBank/DDBJ whole genome shotgun (WGS) entry which is preliminary data.</text>
</comment>
<keyword evidence="3" id="KW-1185">Reference proteome</keyword>
<dbReference type="AlphaFoldDB" id="A0A5D4XEF7"/>
<dbReference type="Proteomes" id="UP000324973">
    <property type="component" value="Unassembled WGS sequence"/>
</dbReference>
<dbReference type="GO" id="GO:0016787">
    <property type="term" value="F:hydrolase activity"/>
    <property type="evidence" value="ECO:0007669"/>
    <property type="project" value="UniProtKB-KW"/>
</dbReference>
<dbReference type="PANTHER" id="PTHR37946">
    <property type="entry name" value="SLL1969 PROTEIN"/>
    <property type="match status" value="1"/>
</dbReference>
<gene>
    <name evidence="2" type="ORF">FZO89_17580</name>
</gene>
<organism evidence="2 3">
    <name type="scientific">Luteimonas viscosa</name>
    <dbReference type="NCBI Taxonomy" id="1132694"/>
    <lineage>
        <taxon>Bacteria</taxon>
        <taxon>Pseudomonadati</taxon>
        <taxon>Pseudomonadota</taxon>
        <taxon>Gammaproteobacteria</taxon>
        <taxon>Lysobacterales</taxon>
        <taxon>Lysobacteraceae</taxon>
        <taxon>Luteimonas</taxon>
    </lineage>
</organism>
<accession>A0A5D4XEF7</accession>
<evidence type="ECO:0000259" key="1">
    <source>
        <dbReference type="Pfam" id="PF12697"/>
    </source>
</evidence>
<evidence type="ECO:0000313" key="2">
    <source>
        <dbReference type="EMBL" id="TYT23056.1"/>
    </source>
</evidence>
<feature type="domain" description="AB hydrolase-1" evidence="1">
    <location>
        <begin position="22"/>
        <end position="157"/>
    </location>
</feature>
<dbReference type="InterPro" id="IPR029058">
    <property type="entry name" value="AB_hydrolase_fold"/>
</dbReference>
<dbReference type="RefSeq" id="WP_149104763.1">
    <property type="nucleotide sequence ID" value="NZ_VTFT01000003.1"/>
</dbReference>
<dbReference type="InterPro" id="IPR000073">
    <property type="entry name" value="AB_hydrolase_1"/>
</dbReference>
<proteinExistence type="predicted"/>